<gene>
    <name evidence="6" type="ORF">GCM10022409_10530</name>
</gene>
<comment type="caution">
    <text evidence="6">The sequence shown here is derived from an EMBL/GenBank/DDBJ whole genome shotgun (WGS) entry which is preliminary data.</text>
</comment>
<sequence length="211" mass="23274">MGPAKQHTSNICFPLVVLNDKRRHIPRFVLPNMAPSLHQLPAHVPQSRQRVHVVVETPKGGRNKFAFDPEIQAFKLMGVLPEGHSFPFDFGFVPSTLAEDGDPLDVLLLLAAPAFPGCVVEARVLGALEVEQEEKDGRVVRNDRLLAVAANSREHKGLREITDLPAEMLHEIEHFFTSYNAVKGQQIKILRRVGAARAVASLKQAAAAFRA</sequence>
<comment type="cofactor">
    <cofactor evidence="1">
        <name>Mg(2+)</name>
        <dbReference type="ChEBI" id="CHEBI:18420"/>
    </cofactor>
</comment>
<evidence type="ECO:0000256" key="2">
    <source>
        <dbReference type="ARBA" id="ARBA00012146"/>
    </source>
</evidence>
<evidence type="ECO:0000256" key="5">
    <source>
        <dbReference type="ARBA" id="ARBA00022842"/>
    </source>
</evidence>
<organism evidence="6 7">
    <name type="scientific">Hymenobacter glaciei</name>
    <dbReference type="NCBI Taxonomy" id="877209"/>
    <lineage>
        <taxon>Bacteria</taxon>
        <taxon>Pseudomonadati</taxon>
        <taxon>Bacteroidota</taxon>
        <taxon>Cytophagia</taxon>
        <taxon>Cytophagales</taxon>
        <taxon>Hymenobacteraceae</taxon>
        <taxon>Hymenobacter</taxon>
    </lineage>
</organism>
<keyword evidence="3" id="KW-0479">Metal-binding</keyword>
<evidence type="ECO:0000256" key="3">
    <source>
        <dbReference type="ARBA" id="ARBA00022723"/>
    </source>
</evidence>
<keyword evidence="7" id="KW-1185">Reference proteome</keyword>
<evidence type="ECO:0000313" key="6">
    <source>
        <dbReference type="EMBL" id="GAA4028322.1"/>
    </source>
</evidence>
<dbReference type="Proteomes" id="UP001501469">
    <property type="component" value="Unassembled WGS sequence"/>
</dbReference>
<protein>
    <recommendedName>
        <fullName evidence="2">inorganic diphosphatase</fullName>
        <ecNumber evidence="2">3.6.1.1</ecNumber>
    </recommendedName>
</protein>
<evidence type="ECO:0000256" key="4">
    <source>
        <dbReference type="ARBA" id="ARBA00022801"/>
    </source>
</evidence>
<dbReference type="SUPFAM" id="SSF50324">
    <property type="entry name" value="Inorganic pyrophosphatase"/>
    <property type="match status" value="1"/>
</dbReference>
<keyword evidence="5" id="KW-0460">Magnesium</keyword>
<dbReference type="EMBL" id="BAABDK010000010">
    <property type="protein sequence ID" value="GAA4028322.1"/>
    <property type="molecule type" value="Genomic_DNA"/>
</dbReference>
<evidence type="ECO:0000313" key="7">
    <source>
        <dbReference type="Proteomes" id="UP001501469"/>
    </source>
</evidence>
<accession>A0ABP7TM15</accession>
<dbReference type="InterPro" id="IPR036649">
    <property type="entry name" value="Pyrophosphatase_sf"/>
</dbReference>
<dbReference type="Gene3D" id="3.90.80.10">
    <property type="entry name" value="Inorganic pyrophosphatase"/>
    <property type="match status" value="1"/>
</dbReference>
<evidence type="ECO:0000256" key="1">
    <source>
        <dbReference type="ARBA" id="ARBA00001946"/>
    </source>
</evidence>
<proteinExistence type="predicted"/>
<dbReference type="PANTHER" id="PTHR10286">
    <property type="entry name" value="INORGANIC PYROPHOSPHATASE"/>
    <property type="match status" value="1"/>
</dbReference>
<dbReference type="PROSITE" id="PS00387">
    <property type="entry name" value="PPASE"/>
    <property type="match status" value="1"/>
</dbReference>
<reference evidence="7" key="1">
    <citation type="journal article" date="2019" name="Int. J. Syst. Evol. Microbiol.">
        <title>The Global Catalogue of Microorganisms (GCM) 10K type strain sequencing project: providing services to taxonomists for standard genome sequencing and annotation.</title>
        <authorList>
            <consortium name="The Broad Institute Genomics Platform"/>
            <consortium name="The Broad Institute Genome Sequencing Center for Infectious Disease"/>
            <person name="Wu L."/>
            <person name="Ma J."/>
        </authorList>
    </citation>
    <scope>NUCLEOTIDE SEQUENCE [LARGE SCALE GENOMIC DNA]</scope>
    <source>
        <strain evidence="7">JCM 17225</strain>
    </source>
</reference>
<dbReference type="Pfam" id="PF00719">
    <property type="entry name" value="Pyrophosphatase"/>
    <property type="match status" value="1"/>
</dbReference>
<name>A0ABP7TM15_9BACT</name>
<dbReference type="EC" id="3.6.1.1" evidence="2"/>
<dbReference type="InterPro" id="IPR008162">
    <property type="entry name" value="Pyrophosphatase"/>
</dbReference>
<keyword evidence="4" id="KW-0378">Hydrolase</keyword>